<proteinExistence type="predicted"/>
<feature type="transmembrane region" description="Helical" evidence="5">
    <location>
        <begin position="49"/>
        <end position="70"/>
    </location>
</feature>
<name>A0A6B2K5U8_9RHOB</name>
<dbReference type="PANTHER" id="PTHR20855">
    <property type="entry name" value="ADIPOR/PROGESTIN RECEPTOR-RELATED"/>
    <property type="match status" value="1"/>
</dbReference>
<keyword evidence="3 5" id="KW-1133">Transmembrane helix</keyword>
<keyword evidence="7" id="KW-1185">Reference proteome</keyword>
<comment type="caution">
    <text evidence="6">The sequence shown here is derived from an EMBL/GenBank/DDBJ whole genome shotgun (WGS) entry which is preliminary data.</text>
</comment>
<feature type="transmembrane region" description="Helical" evidence="5">
    <location>
        <begin position="115"/>
        <end position="134"/>
    </location>
</feature>
<feature type="transmembrane region" description="Helical" evidence="5">
    <location>
        <begin position="141"/>
        <end position="158"/>
    </location>
</feature>
<dbReference type="EMBL" id="JAAGAB010000003">
    <property type="protein sequence ID" value="NDV02186.1"/>
    <property type="molecule type" value="Genomic_DNA"/>
</dbReference>
<dbReference type="Proteomes" id="UP000474757">
    <property type="component" value="Unassembled WGS sequence"/>
</dbReference>
<feature type="transmembrane region" description="Helical" evidence="5">
    <location>
        <begin position="90"/>
        <end position="109"/>
    </location>
</feature>
<evidence type="ECO:0000256" key="4">
    <source>
        <dbReference type="ARBA" id="ARBA00023136"/>
    </source>
</evidence>
<keyword evidence="4 5" id="KW-0472">Membrane</keyword>
<dbReference type="PANTHER" id="PTHR20855:SF3">
    <property type="entry name" value="LD03007P"/>
    <property type="match status" value="1"/>
</dbReference>
<evidence type="ECO:0000256" key="3">
    <source>
        <dbReference type="ARBA" id="ARBA00022989"/>
    </source>
</evidence>
<dbReference type="RefSeq" id="WP_163894887.1">
    <property type="nucleotide sequence ID" value="NZ_JAAFYS010000003.1"/>
</dbReference>
<reference evidence="6 7" key="1">
    <citation type="submission" date="2020-02" db="EMBL/GenBank/DDBJ databases">
        <title>Pseudoroseicyclus tamarix, sp. nov., isolated from offshore sediment of a Tamarix chinensis forest.</title>
        <authorList>
            <person name="Gai Y."/>
        </authorList>
    </citation>
    <scope>NUCLEOTIDE SEQUENCE [LARGE SCALE GENOMIC DNA]</scope>
    <source>
        <strain evidence="6 7">CLL3-39</strain>
    </source>
</reference>
<comment type="subcellular location">
    <subcellularLocation>
        <location evidence="1">Membrane</location>
        <topology evidence="1">Multi-pass membrane protein</topology>
    </subcellularLocation>
</comment>
<dbReference type="GO" id="GO:0016020">
    <property type="term" value="C:membrane"/>
    <property type="evidence" value="ECO:0007669"/>
    <property type="project" value="UniProtKB-SubCell"/>
</dbReference>
<feature type="transmembrane region" description="Helical" evidence="5">
    <location>
        <begin position="197"/>
        <end position="215"/>
    </location>
</feature>
<feature type="transmembrane region" description="Helical" evidence="5">
    <location>
        <begin position="164"/>
        <end position="185"/>
    </location>
</feature>
<evidence type="ECO:0000256" key="5">
    <source>
        <dbReference type="SAM" id="Phobius"/>
    </source>
</evidence>
<organism evidence="6 7">
    <name type="scientific">Pseudoroseicyclus tamaricis</name>
    <dbReference type="NCBI Taxonomy" id="2705421"/>
    <lineage>
        <taxon>Bacteria</taxon>
        <taxon>Pseudomonadati</taxon>
        <taxon>Pseudomonadota</taxon>
        <taxon>Alphaproteobacteria</taxon>
        <taxon>Rhodobacterales</taxon>
        <taxon>Paracoccaceae</taxon>
        <taxon>Pseudoroseicyclus</taxon>
    </lineage>
</organism>
<evidence type="ECO:0000256" key="1">
    <source>
        <dbReference type="ARBA" id="ARBA00004141"/>
    </source>
</evidence>
<gene>
    <name evidence="6" type="ORF">GZA08_14545</name>
</gene>
<sequence>MTRFAVTYPTLARSERIADGVMHALGITFAITGAALLIPFTAMRGEGNVTAAISVYCGILIFAFVASALYHFPPREAARGVFRRIDQFAIWLKIAGTYTPITIILGTGLSISVLWIIWALAIAGGLTKLFLRVGPPWISPLLYLAAGWLSLALLYPMATTLPPAATILVVIGGVLYTIGTGVLYLGKIRYITATWHAFVLAASGCLFAAVCVAAFA</sequence>
<evidence type="ECO:0000256" key="2">
    <source>
        <dbReference type="ARBA" id="ARBA00022692"/>
    </source>
</evidence>
<evidence type="ECO:0000313" key="6">
    <source>
        <dbReference type="EMBL" id="NDV02186.1"/>
    </source>
</evidence>
<dbReference type="Pfam" id="PF03006">
    <property type="entry name" value="HlyIII"/>
    <property type="match status" value="1"/>
</dbReference>
<dbReference type="InterPro" id="IPR004254">
    <property type="entry name" value="AdipoR/HlyIII-related"/>
</dbReference>
<protein>
    <submittedName>
        <fullName evidence="6">Hemolysin III</fullName>
    </submittedName>
</protein>
<keyword evidence="2 5" id="KW-0812">Transmembrane</keyword>
<accession>A0A6B2K5U8</accession>
<feature type="transmembrane region" description="Helical" evidence="5">
    <location>
        <begin position="21"/>
        <end position="43"/>
    </location>
</feature>
<evidence type="ECO:0000313" key="7">
    <source>
        <dbReference type="Proteomes" id="UP000474757"/>
    </source>
</evidence>
<dbReference type="AlphaFoldDB" id="A0A6B2K5U8"/>